<dbReference type="Bgee" id="ENSMODG00000025690">
    <property type="expression patterns" value="Expressed in spermatocyte and 13 other cell types or tissues"/>
</dbReference>
<dbReference type="Ensembl" id="ENSMODT00000076637.1">
    <property type="protein sequence ID" value="ENSMODP00000047936.1"/>
    <property type="gene ID" value="ENSMODG00000025690.3"/>
</dbReference>
<reference evidence="9" key="3">
    <citation type="submission" date="2025-09" db="UniProtKB">
        <authorList>
            <consortium name="Ensembl"/>
        </authorList>
    </citation>
    <scope>IDENTIFICATION</scope>
</reference>
<dbReference type="FunFam" id="1.20.1250.20:FF:000290">
    <property type="entry name" value="Unc-93 homolog A"/>
    <property type="match status" value="1"/>
</dbReference>
<dbReference type="STRING" id="13616.ENSMODP00000047936"/>
<reference evidence="9 10" key="1">
    <citation type="journal article" date="2007" name="Nature">
        <title>Genome of the marsupial Monodelphis domestica reveals innovation in non-coding sequences.</title>
        <authorList>
            <person name="Mikkelsen T.S."/>
            <person name="Wakefield M.J."/>
            <person name="Aken B."/>
            <person name="Amemiya C.T."/>
            <person name="Chang J.L."/>
            <person name="Duke S."/>
            <person name="Garber M."/>
            <person name="Gentles A.J."/>
            <person name="Goodstadt L."/>
            <person name="Heger A."/>
            <person name="Jurka J."/>
            <person name="Kamal M."/>
            <person name="Mauceli E."/>
            <person name="Searle S.M."/>
            <person name="Sharpe T."/>
            <person name="Baker M.L."/>
            <person name="Batzer M.A."/>
            <person name="Benos P.V."/>
            <person name="Belov K."/>
            <person name="Clamp M."/>
            <person name="Cook A."/>
            <person name="Cuff J."/>
            <person name="Das R."/>
            <person name="Davidow L."/>
            <person name="Deakin J.E."/>
            <person name="Fazzari M.J."/>
            <person name="Glass J.L."/>
            <person name="Grabherr M."/>
            <person name="Greally J.M."/>
            <person name="Gu W."/>
            <person name="Hore T.A."/>
            <person name="Huttley G.A."/>
            <person name="Kleber M."/>
            <person name="Jirtle R.L."/>
            <person name="Koina E."/>
            <person name="Lee J.T."/>
            <person name="Mahony S."/>
            <person name="Marra M.A."/>
            <person name="Miller R.D."/>
            <person name="Nicholls R.D."/>
            <person name="Oda M."/>
            <person name="Papenfuss A.T."/>
            <person name="Parra Z.E."/>
            <person name="Pollock D.D."/>
            <person name="Ray D.A."/>
            <person name="Schein J.E."/>
            <person name="Speed T.P."/>
            <person name="Thompson K."/>
            <person name="VandeBerg J.L."/>
            <person name="Wade C.M."/>
            <person name="Walker J.A."/>
            <person name="Waters P.D."/>
            <person name="Webber C."/>
            <person name="Weidman J.R."/>
            <person name="Xie X."/>
            <person name="Zody M.C."/>
            <person name="Baldwin J."/>
            <person name="Abdouelleil A."/>
            <person name="Abdulkadir J."/>
            <person name="Abebe A."/>
            <person name="Abera B."/>
            <person name="Abreu J."/>
            <person name="Acer S.C."/>
            <person name="Aftuck L."/>
            <person name="Alexander A."/>
            <person name="An P."/>
            <person name="Anderson E."/>
            <person name="Anderson S."/>
            <person name="Arachi H."/>
            <person name="Azer M."/>
            <person name="Bachantsang P."/>
            <person name="Barry A."/>
            <person name="Bayul T."/>
            <person name="Berlin A."/>
            <person name="Bessette D."/>
            <person name="Bloom T."/>
            <person name="Bloom T."/>
            <person name="Boguslavskiy L."/>
            <person name="Bonnet C."/>
            <person name="Boukhgalter B."/>
            <person name="Bourzgui I."/>
            <person name="Brown A."/>
            <person name="Cahill P."/>
            <person name="Channer S."/>
            <person name="Cheshatsang Y."/>
            <person name="Chuda L."/>
            <person name="Citroen M."/>
            <person name="Collymore A."/>
            <person name="Cooke P."/>
            <person name="Costello M."/>
            <person name="D'Aco K."/>
            <person name="Daza R."/>
            <person name="De Haan G."/>
            <person name="DeGray S."/>
            <person name="DeMaso C."/>
            <person name="Dhargay N."/>
            <person name="Dooley K."/>
            <person name="Dooley E."/>
            <person name="Doricent M."/>
            <person name="Dorje P."/>
            <person name="Dorjee K."/>
            <person name="Dupes A."/>
            <person name="Elong R."/>
            <person name="Falk J."/>
            <person name="Farina A."/>
            <person name="Faro S."/>
            <person name="Ferguson D."/>
            <person name="Fisher S."/>
            <person name="Foley C.D."/>
            <person name="Franke A."/>
            <person name="Friedrich D."/>
            <person name="Gadbois L."/>
            <person name="Gearin G."/>
            <person name="Gearin C.R."/>
            <person name="Giannoukos G."/>
            <person name="Goode T."/>
            <person name="Graham J."/>
            <person name="Grandbois E."/>
            <person name="Grewal S."/>
            <person name="Gyaltsen K."/>
            <person name="Hafez N."/>
            <person name="Hagos B."/>
            <person name="Hall J."/>
            <person name="Henson C."/>
            <person name="Hollinger A."/>
            <person name="Honan T."/>
            <person name="Huard M.D."/>
            <person name="Hughes L."/>
            <person name="Hurhula B."/>
            <person name="Husby M.E."/>
            <person name="Kamat A."/>
            <person name="Kanga B."/>
            <person name="Kashin S."/>
            <person name="Khazanovich D."/>
            <person name="Kisner P."/>
            <person name="Lance K."/>
            <person name="Lara M."/>
            <person name="Lee W."/>
            <person name="Lennon N."/>
            <person name="Letendre F."/>
            <person name="LeVine R."/>
            <person name="Lipovsky A."/>
            <person name="Liu X."/>
            <person name="Liu J."/>
            <person name="Liu S."/>
            <person name="Lokyitsang T."/>
            <person name="Lokyitsang Y."/>
            <person name="Lubonja R."/>
            <person name="Lui A."/>
            <person name="MacDonald P."/>
            <person name="Magnisalis V."/>
            <person name="Maru K."/>
            <person name="Matthews C."/>
            <person name="McCusker W."/>
            <person name="McDonough S."/>
            <person name="Mehta T."/>
            <person name="Meldrim J."/>
            <person name="Meneus L."/>
            <person name="Mihai O."/>
            <person name="Mihalev A."/>
            <person name="Mihova T."/>
            <person name="Mittelman R."/>
            <person name="Mlenga V."/>
            <person name="Montmayeur A."/>
            <person name="Mulrain L."/>
            <person name="Navidi A."/>
            <person name="Naylor J."/>
            <person name="Negash T."/>
            <person name="Nguyen T."/>
            <person name="Nguyen N."/>
            <person name="Nicol R."/>
            <person name="Norbu C."/>
            <person name="Norbu N."/>
            <person name="Novod N."/>
            <person name="O'Neill B."/>
            <person name="Osman S."/>
            <person name="Markiewicz E."/>
            <person name="Oyono O.L."/>
            <person name="Patti C."/>
            <person name="Phunkhang P."/>
            <person name="Pierre F."/>
            <person name="Priest M."/>
            <person name="Raghuraman S."/>
            <person name="Rege F."/>
            <person name="Reyes R."/>
            <person name="Rise C."/>
            <person name="Rogov P."/>
            <person name="Ross K."/>
            <person name="Ryan E."/>
            <person name="Settipalli S."/>
            <person name="Shea T."/>
            <person name="Sherpa N."/>
            <person name="Shi L."/>
            <person name="Shih D."/>
            <person name="Sparrow T."/>
            <person name="Spaulding J."/>
            <person name="Stalker J."/>
            <person name="Stange-Thomann N."/>
            <person name="Stavropoulos S."/>
            <person name="Stone C."/>
            <person name="Strader C."/>
            <person name="Tesfaye S."/>
            <person name="Thomson T."/>
            <person name="Thoulutsang Y."/>
            <person name="Thoulutsang D."/>
            <person name="Topham K."/>
            <person name="Topping I."/>
            <person name="Tsamla T."/>
            <person name="Vassiliev H."/>
            <person name="Vo A."/>
            <person name="Wangchuk T."/>
            <person name="Wangdi T."/>
            <person name="Weiand M."/>
            <person name="Wilkinson J."/>
            <person name="Wilson A."/>
            <person name="Yadav S."/>
            <person name="Young G."/>
            <person name="Yu Q."/>
            <person name="Zembek L."/>
            <person name="Zhong D."/>
            <person name="Zimmer A."/>
            <person name="Zwirko Z."/>
            <person name="Jaffe D.B."/>
            <person name="Alvarez P."/>
            <person name="Brockman W."/>
            <person name="Butler J."/>
            <person name="Chin C."/>
            <person name="Gnerre S."/>
            <person name="MacCallum I."/>
            <person name="Graves J.A."/>
            <person name="Ponting C.P."/>
            <person name="Breen M."/>
            <person name="Samollow P.B."/>
            <person name="Lander E.S."/>
            <person name="Lindblad-Toh K."/>
        </authorList>
    </citation>
    <scope>NUCLEOTIDE SEQUENCE [LARGE SCALE GENOMIC DNA]</scope>
</reference>
<dbReference type="GeneTree" id="ENSGT00530000063359"/>
<dbReference type="CDD" id="cd17406">
    <property type="entry name" value="MFS_unc93A_like"/>
    <property type="match status" value="1"/>
</dbReference>
<feature type="transmembrane region" description="Helical" evidence="8">
    <location>
        <begin position="320"/>
        <end position="340"/>
    </location>
</feature>
<feature type="transmembrane region" description="Helical" evidence="8">
    <location>
        <begin position="137"/>
        <end position="160"/>
    </location>
</feature>
<evidence type="ECO:0000256" key="2">
    <source>
        <dbReference type="ARBA" id="ARBA00009172"/>
    </source>
</evidence>
<dbReference type="FunCoup" id="A0A5F8GL64">
    <property type="interactions" value="540"/>
</dbReference>
<dbReference type="Pfam" id="PF05978">
    <property type="entry name" value="UNC-93"/>
    <property type="match status" value="1"/>
</dbReference>
<evidence type="ECO:0000256" key="7">
    <source>
        <dbReference type="ARBA" id="ARBA00040854"/>
    </source>
</evidence>
<evidence type="ECO:0000313" key="9">
    <source>
        <dbReference type="Ensembl" id="ENSMODP00000047936.1"/>
    </source>
</evidence>
<dbReference type="PANTHER" id="PTHR19444">
    <property type="entry name" value="UNC-93 RELATED"/>
    <property type="match status" value="1"/>
</dbReference>
<dbReference type="InParanoid" id="A0A5F8GL64"/>
<evidence type="ECO:0000256" key="1">
    <source>
        <dbReference type="ARBA" id="ARBA00004141"/>
    </source>
</evidence>
<comment type="subcellular location">
    <subcellularLocation>
        <location evidence="1">Membrane</location>
        <topology evidence="1">Multi-pass membrane protein</topology>
    </subcellularLocation>
</comment>
<dbReference type="PANTHER" id="PTHR19444:SF13">
    <property type="entry name" value="PROTEIN UNC-93 HOMOLOG A"/>
    <property type="match status" value="1"/>
</dbReference>
<proteinExistence type="inferred from homology"/>
<keyword evidence="4 8" id="KW-1133">Transmembrane helix</keyword>
<keyword evidence="6" id="KW-0325">Glycoprotein</keyword>
<dbReference type="GO" id="GO:0005886">
    <property type="term" value="C:plasma membrane"/>
    <property type="evidence" value="ECO:0007669"/>
    <property type="project" value="Ensembl"/>
</dbReference>
<keyword evidence="3 8" id="KW-0812">Transmembrane</keyword>
<keyword evidence="10" id="KW-1185">Reference proteome</keyword>
<gene>
    <name evidence="9" type="primary">UNC93A</name>
</gene>
<dbReference type="SUPFAM" id="SSF103473">
    <property type="entry name" value="MFS general substrate transporter"/>
    <property type="match status" value="1"/>
</dbReference>
<accession>A0A5F8GL64</accession>
<evidence type="ECO:0000256" key="8">
    <source>
        <dbReference type="SAM" id="Phobius"/>
    </source>
</evidence>
<evidence type="ECO:0000313" key="10">
    <source>
        <dbReference type="Proteomes" id="UP000002280"/>
    </source>
</evidence>
<feature type="transmembrane region" description="Helical" evidence="8">
    <location>
        <begin position="199"/>
        <end position="222"/>
    </location>
</feature>
<dbReference type="AlphaFoldDB" id="A0A5F8GL64"/>
<reference evidence="9" key="2">
    <citation type="submission" date="2025-08" db="UniProtKB">
        <authorList>
            <consortium name="Ensembl"/>
        </authorList>
    </citation>
    <scope>IDENTIFICATION</scope>
</reference>
<evidence type="ECO:0000256" key="3">
    <source>
        <dbReference type="ARBA" id="ARBA00022692"/>
    </source>
</evidence>
<organism evidence="9 10">
    <name type="scientific">Monodelphis domestica</name>
    <name type="common">Gray short-tailed opossum</name>
    <dbReference type="NCBI Taxonomy" id="13616"/>
    <lineage>
        <taxon>Eukaryota</taxon>
        <taxon>Metazoa</taxon>
        <taxon>Chordata</taxon>
        <taxon>Craniata</taxon>
        <taxon>Vertebrata</taxon>
        <taxon>Euteleostomi</taxon>
        <taxon>Mammalia</taxon>
        <taxon>Metatheria</taxon>
        <taxon>Didelphimorphia</taxon>
        <taxon>Didelphidae</taxon>
        <taxon>Monodelphis</taxon>
    </lineage>
</organism>
<evidence type="ECO:0000256" key="6">
    <source>
        <dbReference type="ARBA" id="ARBA00023180"/>
    </source>
</evidence>
<evidence type="ECO:0000256" key="4">
    <source>
        <dbReference type="ARBA" id="ARBA00022989"/>
    </source>
</evidence>
<name>A0A5F8GL64_MONDO</name>
<dbReference type="Gene3D" id="1.20.1250.20">
    <property type="entry name" value="MFS general substrate transporter like domains"/>
    <property type="match status" value="2"/>
</dbReference>
<dbReference type="InterPro" id="IPR036259">
    <property type="entry name" value="MFS_trans_sf"/>
</dbReference>
<dbReference type="Proteomes" id="UP000002280">
    <property type="component" value="Chromosome 2"/>
</dbReference>
<comment type="similarity">
    <text evidence="2">Belongs to the unc-93 family.</text>
</comment>
<keyword evidence="5 8" id="KW-0472">Membrane</keyword>
<evidence type="ECO:0000256" key="5">
    <source>
        <dbReference type="ARBA" id="ARBA00023136"/>
    </source>
</evidence>
<sequence length="457" mass="50760">MESHLKNVLVVSFGFLFLFTAYGALQNLQSSLNTEAGLGVATLSVIYASVIVSSMFLPQILIKTFGCKWTITYSMCCYIIFSVGNFSAKWYTLIPTAIILGLGGAPLWSAEASYLTMSGNAYALKAGKLGRDVVNQYFGIFFLIFQSSGVWGNLISSLVLKQQIYRATKEELLNCGAQDCYSRSPTTNNTNTQRPQSNLIYILLGIYTGSGILAVLLVAIFLEQIPKDLLENSEEKKNASFASNFLATFRHLKDKRQCLLIPLTMYSGFEQGFLSGDYTKSYVTCALGIRYVGYVMICFSATNSLSSMLFGKISQYTGRIALFVLGAVIHLSCIISLLLWKPHPSQMAVFFIFPALWGMADAILQTQTNAIYGVLFVKNKEAAFANYRLWESFGFVIAFGYSTFLCVYIKLYILLAVLILSAVTYGSVEYLERGKSLEILTEKKETQVEETITQTNM</sequence>
<protein>
    <recommendedName>
        <fullName evidence="7">Protein unc-93 homolog A</fullName>
    </recommendedName>
</protein>
<dbReference type="InterPro" id="IPR051951">
    <property type="entry name" value="UNC-93_regulatory"/>
</dbReference>
<feature type="transmembrane region" description="Helical" evidence="8">
    <location>
        <begin position="39"/>
        <end position="57"/>
    </location>
</feature>
<dbReference type="InterPro" id="IPR010291">
    <property type="entry name" value="Ion_channel_UNC-93"/>
</dbReference>